<gene>
    <name evidence="3" type="ORF">CSING_09770</name>
</gene>
<name>A0A0B6F2P9_9CORY</name>
<dbReference type="AlphaFoldDB" id="A0A0B6F2P9"/>
<dbReference type="Pfam" id="PF11795">
    <property type="entry name" value="DUF3322"/>
    <property type="match status" value="1"/>
</dbReference>
<dbReference type="Proteomes" id="UP000031890">
    <property type="component" value="Chromosome"/>
</dbReference>
<proteinExistence type="predicted"/>
<feature type="domain" description="DUF3322" evidence="2">
    <location>
        <begin position="4"/>
        <end position="188"/>
    </location>
</feature>
<dbReference type="InterPro" id="IPR014544">
    <property type="entry name" value="UCP028408"/>
</dbReference>
<dbReference type="PIRSF" id="PIRSF028408">
    <property type="entry name" value="UCP028408"/>
    <property type="match status" value="1"/>
</dbReference>
<dbReference type="EMBL" id="CP010827">
    <property type="protein sequence ID" value="AJI79469.1"/>
    <property type="molecule type" value="Genomic_DNA"/>
</dbReference>
<evidence type="ECO:0000313" key="3">
    <source>
        <dbReference type="EMBL" id="AJI79469.1"/>
    </source>
</evidence>
<evidence type="ECO:0000259" key="2">
    <source>
        <dbReference type="Pfam" id="PF11795"/>
    </source>
</evidence>
<dbReference type="InterPro" id="IPR024534">
    <property type="entry name" value="JetD_C"/>
</dbReference>
<organism evidence="3 4">
    <name type="scientific">Corynebacterium singulare</name>
    <dbReference type="NCBI Taxonomy" id="161899"/>
    <lineage>
        <taxon>Bacteria</taxon>
        <taxon>Bacillati</taxon>
        <taxon>Actinomycetota</taxon>
        <taxon>Actinomycetes</taxon>
        <taxon>Mycobacteriales</taxon>
        <taxon>Corynebacteriaceae</taxon>
        <taxon>Corynebacterium</taxon>
    </lineage>
</organism>
<dbReference type="OrthoDB" id="322908at2"/>
<accession>A0A0B6F2P9</accession>
<evidence type="ECO:0008006" key="5">
    <source>
        <dbReference type="Google" id="ProtNLM"/>
    </source>
</evidence>
<dbReference type="HOGENOM" id="CLU_054007_1_0_11"/>
<feature type="domain" description="Wadjet protein JetD C-terminal" evidence="1">
    <location>
        <begin position="197"/>
        <end position="367"/>
    </location>
</feature>
<protein>
    <recommendedName>
        <fullName evidence="5">DUF2399 domain-containing protein</fullName>
    </recommendedName>
</protein>
<reference evidence="3 4" key="1">
    <citation type="journal article" date="2015" name="Genome Announc.">
        <title>Complete Genome Sequence and Annotation of Corynebacterium singulare DSM 44357, Isolated from a Human Semen Specimen.</title>
        <authorList>
            <person name="Merten M."/>
            <person name="Brinkrolf K."/>
            <person name="Albersmeier A."/>
            <person name="Kutter Y."/>
            <person name="Ruckert C."/>
            <person name="Tauch A."/>
        </authorList>
    </citation>
    <scope>NUCLEOTIDE SEQUENCE [LARGE SCALE GENOMIC DNA]</scope>
    <source>
        <strain evidence="3">IBS B52218</strain>
    </source>
</reference>
<dbReference type="InterPro" id="IPR024537">
    <property type="entry name" value="DUF3322"/>
</dbReference>
<dbReference type="RefSeq" id="WP_042531782.1">
    <property type="nucleotide sequence ID" value="NZ_CP010827.1"/>
</dbReference>
<dbReference type="STRING" id="161899.CSING_09770"/>
<dbReference type="KEGG" id="csx:CSING_09770"/>
<dbReference type="Pfam" id="PF09983">
    <property type="entry name" value="JetD_C"/>
    <property type="match status" value="1"/>
</dbReference>
<evidence type="ECO:0000259" key="1">
    <source>
        <dbReference type="Pfam" id="PF09983"/>
    </source>
</evidence>
<sequence length="379" mass="42277">MRSPKDLQDHAAKYLRNHFAEALADPDSLCVDWPLHPPTAAAAARDIDAAQNFVRAWQRWPHQEEVIYASRNWSRAGLGTNTIPTRITITGAERIADAAGLNAEYVRARERAHSIAAIFPGSPDFAHTVHRSYNQWKDLSAYDLRCLAPCLTWLRANPDSGEWERAVPVEGVDGKWIGTHRRLLLTLLAPFGITDLGLRRSDTRIRLRYLNHAPALNDVEIPLAHAAHLFTTTPPRVLIVENKQTFLALPMLSEASPPTIALLGAGTAAHQLHALGWLNHTDITYWGDLDAAGFAILNAVRAHFPHTTSLLMDTATVTEFQHLAVPDPGDGSATLTHLTTEEQRAYRQLFTAGRVRIEQERIPFIYTSEIIERKFKASK</sequence>
<evidence type="ECO:0000313" key="4">
    <source>
        <dbReference type="Proteomes" id="UP000031890"/>
    </source>
</evidence>